<dbReference type="CDD" id="cd00165">
    <property type="entry name" value="S4"/>
    <property type="match status" value="1"/>
</dbReference>
<keyword evidence="3" id="KW-0694">RNA-binding</keyword>
<name>A0ABR7F3T5_9FIRM</name>
<dbReference type="InterPro" id="IPR002942">
    <property type="entry name" value="S4_RNA-bd"/>
</dbReference>
<comment type="caution">
    <text evidence="6">The sequence shown here is derived from an EMBL/GenBank/DDBJ whole genome shotgun (WGS) entry which is preliminary data.</text>
</comment>
<dbReference type="Gene3D" id="3.30.70.1560">
    <property type="entry name" value="Alpha-L RNA-binding motif"/>
    <property type="match status" value="1"/>
</dbReference>
<dbReference type="InterPro" id="IPR006145">
    <property type="entry name" value="PsdUridine_synth_RsuA/RluA"/>
</dbReference>
<dbReference type="SUPFAM" id="SSF55174">
    <property type="entry name" value="Alpha-L RNA-binding motif"/>
    <property type="match status" value="1"/>
</dbReference>
<dbReference type="Gene3D" id="3.10.290.10">
    <property type="entry name" value="RNA-binding S4 domain"/>
    <property type="match status" value="1"/>
</dbReference>
<organism evidence="6 7">
    <name type="scientific">Eubacterium segne</name>
    <dbReference type="NCBI Taxonomy" id="2763045"/>
    <lineage>
        <taxon>Bacteria</taxon>
        <taxon>Bacillati</taxon>
        <taxon>Bacillota</taxon>
        <taxon>Clostridia</taxon>
        <taxon>Eubacteriales</taxon>
        <taxon>Eubacteriaceae</taxon>
        <taxon>Eubacterium</taxon>
    </lineage>
</organism>
<dbReference type="EMBL" id="JACOOZ010000006">
    <property type="protein sequence ID" value="MBC5668268.1"/>
    <property type="molecule type" value="Genomic_DNA"/>
</dbReference>
<evidence type="ECO:0000256" key="3">
    <source>
        <dbReference type="PROSITE-ProRule" id="PRU00182"/>
    </source>
</evidence>
<gene>
    <name evidence="6" type="ORF">H8S00_09760</name>
</gene>
<dbReference type="RefSeq" id="WP_118590087.1">
    <property type="nucleotide sequence ID" value="NZ_JACOOZ010000006.1"/>
</dbReference>
<dbReference type="PANTHER" id="PTHR47683">
    <property type="entry name" value="PSEUDOURIDINE SYNTHASE FAMILY PROTEIN-RELATED"/>
    <property type="match status" value="1"/>
</dbReference>
<dbReference type="InterPro" id="IPR036986">
    <property type="entry name" value="S4_RNA-bd_sf"/>
</dbReference>
<dbReference type="InterPro" id="IPR000748">
    <property type="entry name" value="PsdUridine_synth_RsuA/RluB/E/F"/>
</dbReference>
<dbReference type="PROSITE" id="PS01149">
    <property type="entry name" value="PSI_RSU"/>
    <property type="match status" value="1"/>
</dbReference>
<dbReference type="PANTHER" id="PTHR47683:SF2">
    <property type="entry name" value="RNA-BINDING S4 DOMAIN-CONTAINING PROTEIN"/>
    <property type="match status" value="1"/>
</dbReference>
<dbReference type="InterPro" id="IPR020094">
    <property type="entry name" value="TruA/RsuA/RluB/E/F_N"/>
</dbReference>
<evidence type="ECO:0000256" key="1">
    <source>
        <dbReference type="ARBA" id="ARBA00008348"/>
    </source>
</evidence>
<dbReference type="Pfam" id="PF01479">
    <property type="entry name" value="S4"/>
    <property type="match status" value="1"/>
</dbReference>
<feature type="domain" description="RNA-binding S4" evidence="5">
    <location>
        <begin position="26"/>
        <end position="84"/>
    </location>
</feature>
<reference evidence="6 7" key="1">
    <citation type="submission" date="2020-08" db="EMBL/GenBank/DDBJ databases">
        <title>Genome public.</title>
        <authorList>
            <person name="Liu C."/>
            <person name="Sun Q."/>
        </authorList>
    </citation>
    <scope>NUCLEOTIDE SEQUENCE [LARGE SCALE GENOMIC DNA]</scope>
    <source>
        <strain evidence="6 7">BX4</strain>
    </source>
</reference>
<evidence type="ECO:0000259" key="5">
    <source>
        <dbReference type="SMART" id="SM00363"/>
    </source>
</evidence>
<dbReference type="EC" id="5.4.99.-" evidence="4"/>
<proteinExistence type="inferred from homology"/>
<dbReference type="NCBIfam" id="TIGR00093">
    <property type="entry name" value="pseudouridine synthase"/>
    <property type="match status" value="1"/>
</dbReference>
<dbReference type="PROSITE" id="PS50889">
    <property type="entry name" value="S4"/>
    <property type="match status" value="1"/>
</dbReference>
<dbReference type="SMART" id="SM00363">
    <property type="entry name" value="S4"/>
    <property type="match status" value="1"/>
</dbReference>
<dbReference type="Proteomes" id="UP000597877">
    <property type="component" value="Unassembled WGS sequence"/>
</dbReference>
<evidence type="ECO:0000313" key="6">
    <source>
        <dbReference type="EMBL" id="MBC5668268.1"/>
    </source>
</evidence>
<dbReference type="Pfam" id="PF00849">
    <property type="entry name" value="PseudoU_synth_2"/>
    <property type="match status" value="1"/>
</dbReference>
<dbReference type="InterPro" id="IPR018496">
    <property type="entry name" value="PsdUridine_synth_RsuA/RluB_CS"/>
</dbReference>
<dbReference type="InterPro" id="IPR020103">
    <property type="entry name" value="PsdUridine_synth_cat_dom_sf"/>
</dbReference>
<sequence>MSKITRAFCIDNKEISREKNRDLTPIRLNKYLSDSGFCSRREADRLVEQGKVFVNDEVALMGQKILCTDIVKVEDKVIIREKQQILIALNKPVGIECTSDMKNPDNIIDFVGYHKRIYPIGRLDKNSQGLILLTNDGAFVNGILKASNYHEKEYIVTVDKKITDDFIKKMSQGVEILNQKTRPCRVSKISNNTFNIVLTQGLNRQIRRMCEALGYNVQKLKRIRIVNIEMGNMPVGAYRNVTEEELNKLKKICGI</sequence>
<evidence type="ECO:0000256" key="4">
    <source>
        <dbReference type="RuleBase" id="RU003887"/>
    </source>
</evidence>
<keyword evidence="2 4" id="KW-0413">Isomerase</keyword>
<dbReference type="SUPFAM" id="SSF55120">
    <property type="entry name" value="Pseudouridine synthase"/>
    <property type="match status" value="1"/>
</dbReference>
<accession>A0ABR7F3T5</accession>
<dbReference type="Gene3D" id="3.30.70.580">
    <property type="entry name" value="Pseudouridine synthase I, catalytic domain, N-terminal subdomain"/>
    <property type="match status" value="1"/>
</dbReference>
<dbReference type="InterPro" id="IPR042092">
    <property type="entry name" value="PsdUridine_s_RsuA/RluB/E/F_cat"/>
</dbReference>
<keyword evidence="7" id="KW-1185">Reference proteome</keyword>
<comment type="similarity">
    <text evidence="1 4">Belongs to the pseudouridine synthase RsuA family.</text>
</comment>
<evidence type="ECO:0000313" key="7">
    <source>
        <dbReference type="Proteomes" id="UP000597877"/>
    </source>
</evidence>
<dbReference type="InterPro" id="IPR050343">
    <property type="entry name" value="RsuA_PseudoU_synthase"/>
</dbReference>
<protein>
    <recommendedName>
        <fullName evidence="4">Pseudouridine synthase</fullName>
        <ecNumber evidence="4">5.4.99.-</ecNumber>
    </recommendedName>
</protein>
<evidence type="ECO:0000256" key="2">
    <source>
        <dbReference type="ARBA" id="ARBA00023235"/>
    </source>
</evidence>